<accession>A0A0R2JSA0</accession>
<organism evidence="2 3">
    <name type="scientific">Weissella minor</name>
    <dbReference type="NCBI Taxonomy" id="1620"/>
    <lineage>
        <taxon>Bacteria</taxon>
        <taxon>Bacillati</taxon>
        <taxon>Bacillota</taxon>
        <taxon>Bacilli</taxon>
        <taxon>Lactobacillales</taxon>
        <taxon>Lactobacillaceae</taxon>
        <taxon>Weissella</taxon>
    </lineage>
</organism>
<dbReference type="PATRIC" id="fig|1620.3.peg.1587"/>
<evidence type="ECO:0000256" key="1">
    <source>
        <dbReference type="SAM" id="MobiDB-lite"/>
    </source>
</evidence>
<dbReference type="OrthoDB" id="9877657at2"/>
<evidence type="ECO:0000313" key="3">
    <source>
        <dbReference type="Proteomes" id="UP000051673"/>
    </source>
</evidence>
<dbReference type="Proteomes" id="UP000051673">
    <property type="component" value="Unassembled WGS sequence"/>
</dbReference>
<sequence>MPQAMELNGSIELFNLEDDQPMKIVPTQLQYRRTAQYMKDLAQQDIVDMKLEKAIQDYYRDVTQLSEAIDDIRDSDLNAADKAIKVNELQTIMNKKENPAYDGDNLLNKIDQSIEALDLSVDFLHDVLDDRLTKKQKAIVDEANGTDIIEFSRNLARQILGIPDESEEDEAEKKDEELTVDEGLND</sequence>
<name>A0A0R2JSA0_9LACO</name>
<feature type="region of interest" description="Disordered" evidence="1">
    <location>
        <begin position="162"/>
        <end position="186"/>
    </location>
</feature>
<comment type="caution">
    <text evidence="2">The sequence shown here is derived from an EMBL/GenBank/DDBJ whole genome shotgun (WGS) entry which is preliminary data.</text>
</comment>
<gene>
    <name evidence="2" type="ORF">IV67_GL001553</name>
</gene>
<protein>
    <submittedName>
        <fullName evidence="2">Uncharacterized protein</fullName>
    </submittedName>
</protein>
<dbReference type="EMBL" id="JQCD01000018">
    <property type="protein sequence ID" value="KRN77498.1"/>
    <property type="molecule type" value="Genomic_DNA"/>
</dbReference>
<proteinExistence type="predicted"/>
<evidence type="ECO:0000313" key="2">
    <source>
        <dbReference type="EMBL" id="KRN77498.1"/>
    </source>
</evidence>
<reference evidence="2 3" key="1">
    <citation type="journal article" date="2015" name="Genome Announc.">
        <title>Expanding the biotechnology potential of lactobacilli through comparative genomics of 213 strains and associated genera.</title>
        <authorList>
            <person name="Sun Z."/>
            <person name="Harris H.M."/>
            <person name="McCann A."/>
            <person name="Guo C."/>
            <person name="Argimon S."/>
            <person name="Zhang W."/>
            <person name="Yang X."/>
            <person name="Jeffery I.B."/>
            <person name="Cooney J.C."/>
            <person name="Kagawa T.F."/>
            <person name="Liu W."/>
            <person name="Song Y."/>
            <person name="Salvetti E."/>
            <person name="Wrobel A."/>
            <person name="Rasinkangas P."/>
            <person name="Parkhill J."/>
            <person name="Rea M.C."/>
            <person name="O'Sullivan O."/>
            <person name="Ritari J."/>
            <person name="Douillard F.P."/>
            <person name="Paul Ross R."/>
            <person name="Yang R."/>
            <person name="Briner A.E."/>
            <person name="Felis G.E."/>
            <person name="de Vos W.M."/>
            <person name="Barrangou R."/>
            <person name="Klaenhammer T.R."/>
            <person name="Caufield P.W."/>
            <person name="Cui Y."/>
            <person name="Zhang H."/>
            <person name="O'Toole P.W."/>
        </authorList>
    </citation>
    <scope>NUCLEOTIDE SEQUENCE [LARGE SCALE GENOMIC DNA]</scope>
    <source>
        <strain evidence="2 3">DSM 20014</strain>
    </source>
</reference>
<keyword evidence="3" id="KW-1185">Reference proteome</keyword>
<dbReference type="STRING" id="1620.IV67_GL001553"/>
<dbReference type="RefSeq" id="WP_057786598.1">
    <property type="nucleotide sequence ID" value="NZ_JQCD01000018.1"/>
</dbReference>
<dbReference type="AlphaFoldDB" id="A0A0R2JSA0"/>